<feature type="chain" id="PRO_5040891364" evidence="1">
    <location>
        <begin position="21"/>
        <end position="241"/>
    </location>
</feature>
<comment type="caution">
    <text evidence="3">The sequence shown here is derived from an EMBL/GenBank/DDBJ whole genome shotgun (WGS) entry which is preliminary data.</text>
</comment>
<evidence type="ECO:0000313" key="4">
    <source>
        <dbReference type="Proteomes" id="UP001139103"/>
    </source>
</evidence>
<dbReference type="Gene3D" id="3.40.50.150">
    <property type="entry name" value="Vaccinia Virus protein VP39"/>
    <property type="match status" value="1"/>
</dbReference>
<sequence>MPYRLSASLFLLLALLAPIAAEEIPPALTEYQGRTIAQTMHYLGAPWLIRESREREEDCTTMLKHLGLKPGMTACDMGCGNGFYSLKLAEAVGEQGKVLAVDIQPEMLRLLQARAEEAEITNIEKILGDVHDPKLPVGQVDLILCIDVYHEFSHPEQMLAAMRKSLKPTGRLVLVEFRAEDDNVPIKPLHKMSKEQVNKELTANGFRLARQFDGLPWQHMMFFARDDAPEEPPTKTEAPTQ</sequence>
<dbReference type="AlphaFoldDB" id="A0A9X1MNU1"/>
<organism evidence="3 4">
    <name type="scientific">Blastopirellula sediminis</name>
    <dbReference type="NCBI Taxonomy" id="2894196"/>
    <lineage>
        <taxon>Bacteria</taxon>
        <taxon>Pseudomonadati</taxon>
        <taxon>Planctomycetota</taxon>
        <taxon>Planctomycetia</taxon>
        <taxon>Pirellulales</taxon>
        <taxon>Pirellulaceae</taxon>
        <taxon>Blastopirellula</taxon>
    </lineage>
</organism>
<evidence type="ECO:0000313" key="3">
    <source>
        <dbReference type="EMBL" id="MCC9629302.1"/>
    </source>
</evidence>
<dbReference type="GO" id="GO:0008168">
    <property type="term" value="F:methyltransferase activity"/>
    <property type="evidence" value="ECO:0007669"/>
    <property type="project" value="UniProtKB-KW"/>
</dbReference>
<dbReference type="Pfam" id="PF13847">
    <property type="entry name" value="Methyltransf_31"/>
    <property type="match status" value="1"/>
</dbReference>
<keyword evidence="1" id="KW-0732">Signal</keyword>
<keyword evidence="3" id="KW-0808">Transferase</keyword>
<dbReference type="InterPro" id="IPR025714">
    <property type="entry name" value="Methyltranfer_dom"/>
</dbReference>
<dbReference type="PANTHER" id="PTHR43861">
    <property type="entry name" value="TRANS-ACONITATE 2-METHYLTRANSFERASE-RELATED"/>
    <property type="match status" value="1"/>
</dbReference>
<evidence type="ECO:0000259" key="2">
    <source>
        <dbReference type="Pfam" id="PF13847"/>
    </source>
</evidence>
<evidence type="ECO:0000256" key="1">
    <source>
        <dbReference type="SAM" id="SignalP"/>
    </source>
</evidence>
<dbReference type="SUPFAM" id="SSF53335">
    <property type="entry name" value="S-adenosyl-L-methionine-dependent methyltransferases"/>
    <property type="match status" value="1"/>
</dbReference>
<dbReference type="GO" id="GO:0032259">
    <property type="term" value="P:methylation"/>
    <property type="evidence" value="ECO:0007669"/>
    <property type="project" value="UniProtKB-KW"/>
</dbReference>
<keyword evidence="4" id="KW-1185">Reference proteome</keyword>
<gene>
    <name evidence="3" type="ORF">LOC68_12935</name>
</gene>
<dbReference type="CDD" id="cd02440">
    <property type="entry name" value="AdoMet_MTases"/>
    <property type="match status" value="1"/>
</dbReference>
<feature type="signal peptide" evidence="1">
    <location>
        <begin position="1"/>
        <end position="20"/>
    </location>
</feature>
<keyword evidence="3" id="KW-0489">Methyltransferase</keyword>
<dbReference type="RefSeq" id="WP_230219164.1">
    <property type="nucleotide sequence ID" value="NZ_JAJKFT010000010.1"/>
</dbReference>
<feature type="domain" description="Methyltransferase" evidence="2">
    <location>
        <begin position="69"/>
        <end position="200"/>
    </location>
</feature>
<dbReference type="Proteomes" id="UP001139103">
    <property type="component" value="Unassembled WGS sequence"/>
</dbReference>
<accession>A0A9X1MNU1</accession>
<protein>
    <submittedName>
        <fullName evidence="3">Class I SAM-dependent methyltransferase</fullName>
    </submittedName>
</protein>
<dbReference type="InterPro" id="IPR029063">
    <property type="entry name" value="SAM-dependent_MTases_sf"/>
</dbReference>
<name>A0A9X1MNU1_9BACT</name>
<dbReference type="EMBL" id="JAJKFT010000010">
    <property type="protein sequence ID" value="MCC9629302.1"/>
    <property type="molecule type" value="Genomic_DNA"/>
</dbReference>
<proteinExistence type="predicted"/>
<reference evidence="3" key="1">
    <citation type="submission" date="2021-11" db="EMBL/GenBank/DDBJ databases">
        <title>Genome sequence.</title>
        <authorList>
            <person name="Sun Q."/>
        </authorList>
    </citation>
    <scope>NUCLEOTIDE SEQUENCE</scope>
    <source>
        <strain evidence="3">JC732</strain>
    </source>
</reference>